<evidence type="ECO:0000259" key="1">
    <source>
        <dbReference type="PROSITE" id="PS50075"/>
    </source>
</evidence>
<keyword evidence="3" id="KW-1185">Reference proteome</keyword>
<dbReference type="InterPro" id="IPR036736">
    <property type="entry name" value="ACP-like_sf"/>
</dbReference>
<accession>A0ABV9SEF5</accession>
<gene>
    <name evidence="2" type="ORF">ACFPCV_37595</name>
</gene>
<dbReference type="PROSITE" id="PS50075">
    <property type="entry name" value="CARRIER"/>
    <property type="match status" value="1"/>
</dbReference>
<dbReference type="RefSeq" id="WP_378062183.1">
    <property type="nucleotide sequence ID" value="NZ_JBHSIS010000027.1"/>
</dbReference>
<organism evidence="2 3">
    <name type="scientific">Actinophytocola glycyrrhizae</name>
    <dbReference type="NCBI Taxonomy" id="2044873"/>
    <lineage>
        <taxon>Bacteria</taxon>
        <taxon>Bacillati</taxon>
        <taxon>Actinomycetota</taxon>
        <taxon>Actinomycetes</taxon>
        <taxon>Pseudonocardiales</taxon>
        <taxon>Pseudonocardiaceae</taxon>
    </lineage>
</organism>
<dbReference type="Pfam" id="PF00550">
    <property type="entry name" value="PP-binding"/>
    <property type="match status" value="1"/>
</dbReference>
<dbReference type="Gene3D" id="1.10.1200.10">
    <property type="entry name" value="ACP-like"/>
    <property type="match status" value="1"/>
</dbReference>
<comment type="caution">
    <text evidence="2">The sequence shown here is derived from an EMBL/GenBank/DDBJ whole genome shotgun (WGS) entry which is preliminary data.</text>
</comment>
<dbReference type="EMBL" id="JBHSIS010000027">
    <property type="protein sequence ID" value="MFC4859243.1"/>
    <property type="molecule type" value="Genomic_DNA"/>
</dbReference>
<sequence>MTIEPWDPHFEAILRTYLPELPPADPLPENVRLANLGLDSLRTLGLILDIQEQYQVTFTDDELNPDTFATSASLWGALAKLTAEPR</sequence>
<protein>
    <submittedName>
        <fullName evidence="2">Phosphopantetheine-binding protein</fullName>
    </submittedName>
</protein>
<feature type="domain" description="Carrier" evidence="1">
    <location>
        <begin position="4"/>
        <end position="82"/>
    </location>
</feature>
<dbReference type="Proteomes" id="UP001595859">
    <property type="component" value="Unassembled WGS sequence"/>
</dbReference>
<reference evidence="3" key="1">
    <citation type="journal article" date="2019" name="Int. J. Syst. Evol. Microbiol.">
        <title>The Global Catalogue of Microorganisms (GCM) 10K type strain sequencing project: providing services to taxonomists for standard genome sequencing and annotation.</title>
        <authorList>
            <consortium name="The Broad Institute Genomics Platform"/>
            <consortium name="The Broad Institute Genome Sequencing Center for Infectious Disease"/>
            <person name="Wu L."/>
            <person name="Ma J."/>
        </authorList>
    </citation>
    <scope>NUCLEOTIDE SEQUENCE [LARGE SCALE GENOMIC DNA]</scope>
    <source>
        <strain evidence="3">ZS-22-S1</strain>
    </source>
</reference>
<dbReference type="SUPFAM" id="SSF47336">
    <property type="entry name" value="ACP-like"/>
    <property type="match status" value="1"/>
</dbReference>
<proteinExistence type="predicted"/>
<name>A0ABV9SEF5_9PSEU</name>
<evidence type="ECO:0000313" key="3">
    <source>
        <dbReference type="Proteomes" id="UP001595859"/>
    </source>
</evidence>
<evidence type="ECO:0000313" key="2">
    <source>
        <dbReference type="EMBL" id="MFC4859243.1"/>
    </source>
</evidence>
<dbReference type="InterPro" id="IPR009081">
    <property type="entry name" value="PP-bd_ACP"/>
</dbReference>